<dbReference type="PROSITE" id="PS00107">
    <property type="entry name" value="PROTEIN_KINASE_ATP"/>
    <property type="match status" value="1"/>
</dbReference>
<keyword evidence="4 7" id="KW-0547">Nucleotide-binding</keyword>
<feature type="binding site" evidence="7">
    <location>
        <position position="265"/>
    </location>
    <ligand>
        <name>ATP</name>
        <dbReference type="ChEBI" id="CHEBI:30616"/>
    </ligand>
</feature>
<accession>A0AAD5W8U2</accession>
<organism evidence="11 12">
    <name type="scientific">Rhynchospora tenuis</name>
    <dbReference type="NCBI Taxonomy" id="198213"/>
    <lineage>
        <taxon>Eukaryota</taxon>
        <taxon>Viridiplantae</taxon>
        <taxon>Streptophyta</taxon>
        <taxon>Embryophyta</taxon>
        <taxon>Tracheophyta</taxon>
        <taxon>Spermatophyta</taxon>
        <taxon>Magnoliopsida</taxon>
        <taxon>Liliopsida</taxon>
        <taxon>Poales</taxon>
        <taxon>Cyperaceae</taxon>
        <taxon>Cyperoideae</taxon>
        <taxon>Rhynchosporeae</taxon>
        <taxon>Rhynchospora</taxon>
    </lineage>
</organism>
<keyword evidence="2 8" id="KW-0723">Serine/threonine-protein kinase</keyword>
<sequence length="462" mass="50843">MATATSDYLQVCLVNKDLGTPFISALELRQMRTSIYQADIQANDLRQFDIFANGELAYNSTVPDILYSGWASYMHTAHTHYNVSLKATPNSTLPPLMNAFELYIVTPATGVPTDNGDVNSMNKIKANYKVINKGWNGDPCGPTELSWAGVYCTSDSSNVPRITALFGNAALPLSLPPSPQIKDKRSIAVPIAVSVVFVLLLVACITILYLKWRTSSTPDVLNFDRRFSYDDLVSITDNFKNEIGQGGFGKVYLGVLKNKTPVAVKMPHLSPRGVEGFLAEACDPPIIHRDVKSENILLNANLEANIADFGLSKTFNNDATHVSTRVAGTPGYLDPEYDTTGRLSEKSDVYSFAVVLLEIITGKPPVIEVSEGSYIHVAHWVKQKLPREGIGSIVDPRMHGQYDINSVRKVTKLALKCWENRAADRPAMNVVVTKLKERLDLETATHESRSWTTNDTTVGVMS</sequence>
<comment type="subcellular location">
    <subcellularLocation>
        <location evidence="1">Membrane</location>
        <topology evidence="1">Single-pass membrane protein</topology>
    </subcellularLocation>
</comment>
<dbReference type="Gene3D" id="3.30.200.20">
    <property type="entry name" value="Phosphorylase Kinase, domain 1"/>
    <property type="match status" value="1"/>
</dbReference>
<dbReference type="PROSITE" id="PS50011">
    <property type="entry name" value="PROTEIN_KINASE_DOM"/>
    <property type="match status" value="1"/>
</dbReference>
<dbReference type="GO" id="GO:0004674">
    <property type="term" value="F:protein serine/threonine kinase activity"/>
    <property type="evidence" value="ECO:0007669"/>
    <property type="project" value="UniProtKB-KW"/>
</dbReference>
<dbReference type="Gene3D" id="1.10.510.10">
    <property type="entry name" value="Transferase(Phosphotransferase) domain 1"/>
    <property type="match status" value="1"/>
</dbReference>
<comment type="caution">
    <text evidence="11">The sequence shown here is derived from an EMBL/GenBank/DDBJ whole genome shotgun (WGS) entry which is preliminary data.</text>
</comment>
<feature type="transmembrane region" description="Helical" evidence="9">
    <location>
        <begin position="187"/>
        <end position="210"/>
    </location>
</feature>
<dbReference type="PANTHER" id="PTHR45631:SF202">
    <property type="entry name" value="SENESCENCE-INDUCED RECEPTOR-LIKE SERINE_THREONINE-PROTEIN KINASE"/>
    <property type="match status" value="1"/>
</dbReference>
<dbReference type="EMBL" id="JAMRDG010000020">
    <property type="protein sequence ID" value="KAJ3678969.1"/>
    <property type="molecule type" value="Genomic_DNA"/>
</dbReference>
<reference evidence="11 12" key="1">
    <citation type="journal article" date="2022" name="Cell">
        <title>Repeat-based holocentromeres influence genome architecture and karyotype evolution.</title>
        <authorList>
            <person name="Hofstatter P.G."/>
            <person name="Thangavel G."/>
            <person name="Lux T."/>
            <person name="Neumann P."/>
            <person name="Vondrak T."/>
            <person name="Novak P."/>
            <person name="Zhang M."/>
            <person name="Costa L."/>
            <person name="Castellani M."/>
            <person name="Scott A."/>
            <person name="Toegelov H."/>
            <person name="Fuchs J."/>
            <person name="Mata-Sucre Y."/>
            <person name="Dias Y."/>
            <person name="Vanzela A.L.L."/>
            <person name="Huettel B."/>
            <person name="Almeida C.C.S."/>
            <person name="Simkova H."/>
            <person name="Souza G."/>
            <person name="Pedrosa-Harand A."/>
            <person name="Macas J."/>
            <person name="Mayer K.F.X."/>
            <person name="Houben A."/>
            <person name="Marques A."/>
        </authorList>
    </citation>
    <scope>NUCLEOTIDE SEQUENCE [LARGE SCALE GENOMIC DNA]</scope>
    <source>
        <strain evidence="11">RhyTen1mFocal</strain>
    </source>
</reference>
<dbReference type="InterPro" id="IPR017441">
    <property type="entry name" value="Protein_kinase_ATP_BS"/>
</dbReference>
<dbReference type="AlphaFoldDB" id="A0AAD5W8U2"/>
<keyword evidence="9" id="KW-1133">Transmembrane helix</keyword>
<keyword evidence="6 7" id="KW-0067">ATP-binding</keyword>
<dbReference type="Pfam" id="PF07714">
    <property type="entry name" value="PK_Tyr_Ser-Thr"/>
    <property type="match status" value="1"/>
</dbReference>
<proteinExistence type="inferred from homology"/>
<dbReference type="SMART" id="SM00220">
    <property type="entry name" value="S_TKc"/>
    <property type="match status" value="1"/>
</dbReference>
<dbReference type="InterPro" id="IPR008271">
    <property type="entry name" value="Ser/Thr_kinase_AS"/>
</dbReference>
<evidence type="ECO:0000256" key="9">
    <source>
        <dbReference type="SAM" id="Phobius"/>
    </source>
</evidence>
<dbReference type="GO" id="GO:0005524">
    <property type="term" value="F:ATP binding"/>
    <property type="evidence" value="ECO:0007669"/>
    <property type="project" value="UniProtKB-UniRule"/>
</dbReference>
<comment type="similarity">
    <text evidence="8">Belongs to the protein kinase superfamily.</text>
</comment>
<evidence type="ECO:0000256" key="8">
    <source>
        <dbReference type="RuleBase" id="RU000304"/>
    </source>
</evidence>
<keyword evidence="9" id="KW-0812">Transmembrane</keyword>
<keyword evidence="9" id="KW-0472">Membrane</keyword>
<evidence type="ECO:0000256" key="4">
    <source>
        <dbReference type="ARBA" id="ARBA00022741"/>
    </source>
</evidence>
<keyword evidence="3" id="KW-0808">Transferase</keyword>
<dbReference type="Proteomes" id="UP001210211">
    <property type="component" value="Unassembled WGS sequence"/>
</dbReference>
<dbReference type="PROSITE" id="PS00108">
    <property type="entry name" value="PROTEIN_KINASE_ST"/>
    <property type="match status" value="1"/>
</dbReference>
<evidence type="ECO:0000256" key="1">
    <source>
        <dbReference type="ARBA" id="ARBA00004167"/>
    </source>
</evidence>
<keyword evidence="12" id="KW-1185">Reference proteome</keyword>
<evidence type="ECO:0000256" key="3">
    <source>
        <dbReference type="ARBA" id="ARBA00022679"/>
    </source>
</evidence>
<evidence type="ECO:0000313" key="12">
    <source>
        <dbReference type="Proteomes" id="UP001210211"/>
    </source>
</evidence>
<evidence type="ECO:0000313" key="11">
    <source>
        <dbReference type="EMBL" id="KAJ3678969.1"/>
    </source>
</evidence>
<gene>
    <name evidence="11" type="ORF">LUZ61_021133</name>
</gene>
<evidence type="ECO:0000256" key="6">
    <source>
        <dbReference type="ARBA" id="ARBA00022840"/>
    </source>
</evidence>
<dbReference type="InterPro" id="IPR011009">
    <property type="entry name" value="Kinase-like_dom_sf"/>
</dbReference>
<dbReference type="InterPro" id="IPR001245">
    <property type="entry name" value="Ser-Thr/Tyr_kinase_cat_dom"/>
</dbReference>
<keyword evidence="5" id="KW-0418">Kinase</keyword>
<feature type="domain" description="Protein kinase" evidence="10">
    <location>
        <begin position="160"/>
        <end position="439"/>
    </location>
</feature>
<dbReference type="SUPFAM" id="SSF56112">
    <property type="entry name" value="Protein kinase-like (PK-like)"/>
    <property type="match status" value="1"/>
</dbReference>
<name>A0AAD5W8U2_9POAL</name>
<dbReference type="InterPro" id="IPR024788">
    <property type="entry name" value="Malectin-like_Carb-bd_dom"/>
</dbReference>
<dbReference type="InterPro" id="IPR000719">
    <property type="entry name" value="Prot_kinase_dom"/>
</dbReference>
<protein>
    <recommendedName>
        <fullName evidence="10">Protein kinase domain-containing protein</fullName>
    </recommendedName>
</protein>
<evidence type="ECO:0000256" key="5">
    <source>
        <dbReference type="ARBA" id="ARBA00022777"/>
    </source>
</evidence>
<evidence type="ECO:0000256" key="7">
    <source>
        <dbReference type="PROSITE-ProRule" id="PRU10141"/>
    </source>
</evidence>
<dbReference type="Pfam" id="PF12819">
    <property type="entry name" value="Malectin_like"/>
    <property type="match status" value="1"/>
</dbReference>
<dbReference type="GO" id="GO:0016020">
    <property type="term" value="C:membrane"/>
    <property type="evidence" value="ECO:0007669"/>
    <property type="project" value="UniProtKB-SubCell"/>
</dbReference>
<dbReference type="PANTHER" id="PTHR45631">
    <property type="entry name" value="OS07G0107800 PROTEIN-RELATED"/>
    <property type="match status" value="1"/>
</dbReference>
<evidence type="ECO:0000259" key="10">
    <source>
        <dbReference type="PROSITE" id="PS50011"/>
    </source>
</evidence>
<evidence type="ECO:0000256" key="2">
    <source>
        <dbReference type="ARBA" id="ARBA00022527"/>
    </source>
</evidence>